<organism evidence="2 3">
    <name type="scientific">Cytobacillus firmus</name>
    <name type="common">Bacillus firmus</name>
    <dbReference type="NCBI Taxonomy" id="1399"/>
    <lineage>
        <taxon>Bacteria</taxon>
        <taxon>Bacillati</taxon>
        <taxon>Bacillota</taxon>
        <taxon>Bacilli</taxon>
        <taxon>Bacillales</taxon>
        <taxon>Bacillaceae</taxon>
        <taxon>Cytobacillus</taxon>
    </lineage>
</organism>
<dbReference type="SUPFAM" id="SSF47413">
    <property type="entry name" value="lambda repressor-like DNA-binding domains"/>
    <property type="match status" value="1"/>
</dbReference>
<evidence type="ECO:0000313" key="3">
    <source>
        <dbReference type="Proteomes" id="UP000465778"/>
    </source>
</evidence>
<accession>A0A800MXL2</accession>
<gene>
    <name evidence="2" type="ORF">KIS1582_1961</name>
</gene>
<dbReference type="InterPro" id="IPR011990">
    <property type="entry name" value="TPR-like_helical_dom_sf"/>
</dbReference>
<dbReference type="InterPro" id="IPR001387">
    <property type="entry name" value="Cro/C1-type_HTH"/>
</dbReference>
<dbReference type="OrthoDB" id="1150409at2"/>
<dbReference type="SUPFAM" id="SSF48452">
    <property type="entry name" value="TPR-like"/>
    <property type="match status" value="1"/>
</dbReference>
<feature type="domain" description="HTH cro/C1-type" evidence="1">
    <location>
        <begin position="13"/>
        <end position="66"/>
    </location>
</feature>
<dbReference type="InterPro" id="IPR019734">
    <property type="entry name" value="TPR_rpt"/>
</dbReference>
<dbReference type="PANTHER" id="PTHR37038:SF14">
    <property type="entry name" value="TRANSCRIPTIONAL ACTIVATOR"/>
    <property type="match status" value="1"/>
</dbReference>
<dbReference type="Proteomes" id="UP000465778">
    <property type="component" value="Unassembled WGS sequence"/>
</dbReference>
<name>A0A800MXL2_CYTFI</name>
<dbReference type="SMART" id="SM00530">
    <property type="entry name" value="HTH_XRE"/>
    <property type="match status" value="1"/>
</dbReference>
<dbReference type="Pfam" id="PF18768">
    <property type="entry name" value="RNPP_C"/>
    <property type="match status" value="1"/>
</dbReference>
<dbReference type="InterPro" id="IPR053163">
    <property type="entry name" value="HTH-type_regulator_Rgg"/>
</dbReference>
<evidence type="ECO:0000259" key="1">
    <source>
        <dbReference type="PROSITE" id="PS50943"/>
    </source>
</evidence>
<dbReference type="InterPro" id="IPR041315">
    <property type="entry name" value="PlcR_TPR"/>
</dbReference>
<dbReference type="CDD" id="cd00093">
    <property type="entry name" value="HTH_XRE"/>
    <property type="match status" value="1"/>
</dbReference>
<dbReference type="PROSITE" id="PS50943">
    <property type="entry name" value="HTH_CROC1"/>
    <property type="match status" value="1"/>
</dbReference>
<dbReference type="InterPro" id="IPR010982">
    <property type="entry name" value="Lambda_DNA-bd_dom_sf"/>
</dbReference>
<dbReference type="PANTHER" id="PTHR37038">
    <property type="entry name" value="TRANSCRIPTIONAL REGULATOR-RELATED"/>
    <property type="match status" value="1"/>
</dbReference>
<dbReference type="Pfam" id="PF01381">
    <property type="entry name" value="HTH_3"/>
    <property type="match status" value="1"/>
</dbReference>
<protein>
    <recommendedName>
        <fullName evidence="1">HTH cro/C1-type domain-containing protein</fullName>
    </recommendedName>
</protein>
<evidence type="ECO:0000313" key="2">
    <source>
        <dbReference type="EMBL" id="KAF0824282.1"/>
    </source>
</evidence>
<dbReference type="SMART" id="SM00028">
    <property type="entry name" value="TPR"/>
    <property type="match status" value="3"/>
</dbReference>
<dbReference type="AlphaFoldDB" id="A0A800MXL2"/>
<dbReference type="RefSeq" id="WP_159344947.1">
    <property type="nucleotide sequence ID" value="NZ_JBALOT010000027.1"/>
</dbReference>
<proteinExistence type="predicted"/>
<dbReference type="EMBL" id="VDEM01000017">
    <property type="protein sequence ID" value="KAF0824282.1"/>
    <property type="molecule type" value="Genomic_DNA"/>
</dbReference>
<sequence length="292" mass="34273">MMEKNLKHLGDTIHSIRVKLNISQKELADGICSQSQISKIESGQISPYVDTLVKISKKLGISPSYFLNIVYKDQYHFISTSKDLVRKAISSKDYKEVKRMVNRFEKHPSFQDIEEKQFLKWHKGIAIYYLDNDFKQSVQILLDSSSMKDSIQHTEQDIQILNSLAIIYSEEEQWERAKCMFEEAIKVFHKSIFIKDITIYIRLCYNLGKLLYSMKQYNDAVNFCNKGLEQCKNHKSSYLHGELLYQKGLTLIEMNNKEEGIKHLKYAFTIFELLGKDSYLEIINEKIEKHNI</sequence>
<reference evidence="2 3" key="1">
    <citation type="journal article" date="2020" name="G3 (Bethesda)">
        <title>Whole Genome Sequencing and Comparative Genomics of Two Nematicidal Bacillus Strains Reveals a Wide Range of Possible Virulence Factors.</title>
        <authorList>
            <person name="Susic N."/>
            <person name="Janezic S."/>
            <person name="Rupnik M."/>
            <person name="Geric Stare B."/>
        </authorList>
    </citation>
    <scope>NUCLEOTIDE SEQUENCE [LARGE SCALE GENOMIC DNA]</scope>
    <source>
        <strain evidence="2 3">I-1582</strain>
    </source>
</reference>
<dbReference type="GO" id="GO:0003677">
    <property type="term" value="F:DNA binding"/>
    <property type="evidence" value="ECO:0007669"/>
    <property type="project" value="InterPro"/>
</dbReference>
<dbReference type="Gene3D" id="1.25.40.10">
    <property type="entry name" value="Tetratricopeptide repeat domain"/>
    <property type="match status" value="1"/>
</dbReference>
<comment type="caution">
    <text evidence="2">The sequence shown here is derived from an EMBL/GenBank/DDBJ whole genome shotgun (WGS) entry which is preliminary data.</text>
</comment>